<proteinExistence type="predicted"/>
<feature type="region of interest" description="Disordered" evidence="1">
    <location>
        <begin position="40"/>
        <end position="63"/>
    </location>
</feature>
<sequence>MEPSQQPTIDRPPPHQLQVIRQNIDELVSAVLSSNDAAISQNQNQNQNRTGGGDGGGGSSAEYLNDASLRAHQANAIKTFKDLMIEIQRKTSKAVHEVESKLGPSMQAGHANGVADALLQDLPGVAPGGELNRALARMELHGKQSYKLRDVVTANLPSSVVVPQIVVADEGGTAMLPVLGGHEGSHHVVVLQPTLRNVWVVQHAYAKLIHHKEGLIAQSGRSKKHRRWAATAAESQVRARVLRGPWPCELAVQG</sequence>
<organism evidence="2 3">
    <name type="scientific">Eutypa lata (strain UCR-EL1)</name>
    <name type="common">Grapevine dieback disease fungus</name>
    <name type="synonym">Eutypa armeniacae</name>
    <dbReference type="NCBI Taxonomy" id="1287681"/>
    <lineage>
        <taxon>Eukaryota</taxon>
        <taxon>Fungi</taxon>
        <taxon>Dikarya</taxon>
        <taxon>Ascomycota</taxon>
        <taxon>Pezizomycotina</taxon>
        <taxon>Sordariomycetes</taxon>
        <taxon>Xylariomycetidae</taxon>
        <taxon>Xylariales</taxon>
        <taxon>Diatrypaceae</taxon>
        <taxon>Eutypa</taxon>
    </lineage>
</organism>
<dbReference type="HOGENOM" id="CLU_1094283_0_0_1"/>
<dbReference type="EMBL" id="KB706480">
    <property type="protein sequence ID" value="EMR67246.1"/>
    <property type="molecule type" value="Genomic_DNA"/>
</dbReference>
<evidence type="ECO:0000256" key="1">
    <source>
        <dbReference type="SAM" id="MobiDB-lite"/>
    </source>
</evidence>
<reference evidence="3" key="1">
    <citation type="journal article" date="2013" name="Genome Announc.">
        <title>Draft genome sequence of the grapevine dieback fungus Eutypa lata UCR-EL1.</title>
        <authorList>
            <person name="Blanco-Ulate B."/>
            <person name="Rolshausen P.E."/>
            <person name="Cantu D."/>
        </authorList>
    </citation>
    <scope>NUCLEOTIDE SEQUENCE [LARGE SCALE GENOMIC DNA]</scope>
    <source>
        <strain evidence="3">UCR-EL1</strain>
    </source>
</reference>
<feature type="compositionally biased region" description="Gly residues" evidence="1">
    <location>
        <begin position="50"/>
        <end position="59"/>
    </location>
</feature>
<dbReference type="AlphaFoldDB" id="M7TBI3"/>
<dbReference type="KEGG" id="ela:UCREL1_5752"/>
<accession>M7TBI3</accession>
<dbReference type="Proteomes" id="UP000012174">
    <property type="component" value="Unassembled WGS sequence"/>
</dbReference>
<dbReference type="OrthoDB" id="4755243at2759"/>
<keyword evidence="3" id="KW-1185">Reference proteome</keyword>
<gene>
    <name evidence="2" type="ORF">UCREL1_5752</name>
</gene>
<evidence type="ECO:0000313" key="3">
    <source>
        <dbReference type="Proteomes" id="UP000012174"/>
    </source>
</evidence>
<protein>
    <submittedName>
        <fullName evidence="2">Uncharacterized protein</fullName>
    </submittedName>
</protein>
<name>M7TBI3_EUTLA</name>
<evidence type="ECO:0000313" key="2">
    <source>
        <dbReference type="EMBL" id="EMR67246.1"/>
    </source>
</evidence>